<feature type="compositionally biased region" description="Pro residues" evidence="1">
    <location>
        <begin position="65"/>
        <end position="81"/>
    </location>
</feature>
<comment type="caution">
    <text evidence="3">The sequence shown here is derived from an EMBL/GenBank/DDBJ whole genome shotgun (WGS) entry which is preliminary data.</text>
</comment>
<keyword evidence="2" id="KW-0812">Transmembrane</keyword>
<dbReference type="RefSeq" id="WP_173079575.1">
    <property type="nucleotide sequence ID" value="NZ_BAABJB010000005.1"/>
</dbReference>
<protein>
    <submittedName>
        <fullName evidence="3">Uncharacterized protein</fullName>
    </submittedName>
</protein>
<evidence type="ECO:0000256" key="1">
    <source>
        <dbReference type="SAM" id="MobiDB-lite"/>
    </source>
</evidence>
<evidence type="ECO:0000313" key="3">
    <source>
        <dbReference type="EMBL" id="GFJ92781.1"/>
    </source>
</evidence>
<evidence type="ECO:0000313" key="4">
    <source>
        <dbReference type="Proteomes" id="UP000482960"/>
    </source>
</evidence>
<feature type="transmembrane region" description="Helical" evidence="2">
    <location>
        <begin position="20"/>
        <end position="45"/>
    </location>
</feature>
<keyword evidence="2" id="KW-1133">Transmembrane helix</keyword>
<dbReference type="Proteomes" id="UP000482960">
    <property type="component" value="Unassembled WGS sequence"/>
</dbReference>
<dbReference type="AlphaFoldDB" id="A0A6V8LDC8"/>
<accession>A0A6V8LDC8</accession>
<keyword evidence="2" id="KW-0472">Membrane</keyword>
<feature type="region of interest" description="Disordered" evidence="1">
    <location>
        <begin position="56"/>
        <end position="107"/>
    </location>
</feature>
<keyword evidence="4" id="KW-1185">Reference proteome</keyword>
<organism evidence="3 4">
    <name type="scientific">Phytohabitans rumicis</name>
    <dbReference type="NCBI Taxonomy" id="1076125"/>
    <lineage>
        <taxon>Bacteria</taxon>
        <taxon>Bacillati</taxon>
        <taxon>Actinomycetota</taxon>
        <taxon>Actinomycetes</taxon>
        <taxon>Micromonosporales</taxon>
        <taxon>Micromonosporaceae</taxon>
    </lineage>
</organism>
<name>A0A6V8LDC8_9ACTN</name>
<feature type="compositionally biased region" description="Low complexity" evidence="1">
    <location>
        <begin position="82"/>
        <end position="92"/>
    </location>
</feature>
<gene>
    <name evidence="3" type="ORF">Prum_064230</name>
</gene>
<reference evidence="3 4" key="1">
    <citation type="submission" date="2020-03" db="EMBL/GenBank/DDBJ databases">
        <title>Whole genome shotgun sequence of Phytohabitans rumicis NBRC 108638.</title>
        <authorList>
            <person name="Komaki H."/>
            <person name="Tamura T."/>
        </authorList>
    </citation>
    <scope>NUCLEOTIDE SEQUENCE [LARGE SCALE GENOMIC DNA]</scope>
    <source>
        <strain evidence="3 4">NBRC 108638</strain>
    </source>
</reference>
<evidence type="ECO:0000256" key="2">
    <source>
        <dbReference type="SAM" id="Phobius"/>
    </source>
</evidence>
<dbReference type="EMBL" id="BLPG01000001">
    <property type="protein sequence ID" value="GFJ92781.1"/>
    <property type="molecule type" value="Genomic_DNA"/>
</dbReference>
<sequence length="240" mass="25269">MHPGSPPPPPRPTPPSNQIGALLPLFIGGLSLVLIVGVIAGAMLISRSLESEPPRAAPVAAASPSPSPSPSPSDGPSPSAEPTPTVEATPTPEESDSPLPVDPLHDPCVVGAWRETSHQVDTEIGGVKVRLNGSGAIQRFREGGNLIIDYGKGVKLKGSTYELTIAGRLTYNWQTNRGQILHSNAKASGTEVWRNGGQIIHRQALTAPIDPERYTCSGNTLRQFGPTWTIEMTRVNSTGA</sequence>
<proteinExistence type="predicted"/>
<reference evidence="3 4" key="2">
    <citation type="submission" date="2020-03" db="EMBL/GenBank/DDBJ databases">
        <authorList>
            <person name="Ichikawa N."/>
            <person name="Kimura A."/>
            <person name="Kitahashi Y."/>
            <person name="Uohara A."/>
        </authorList>
    </citation>
    <scope>NUCLEOTIDE SEQUENCE [LARGE SCALE GENOMIC DNA]</scope>
    <source>
        <strain evidence="3 4">NBRC 108638</strain>
    </source>
</reference>